<dbReference type="EMBL" id="JAVRRR010001306">
    <property type="protein sequence ID" value="KAK5139238.1"/>
    <property type="molecule type" value="Genomic_DNA"/>
</dbReference>
<evidence type="ECO:0000313" key="2">
    <source>
        <dbReference type="EMBL" id="KAK5139238.1"/>
    </source>
</evidence>
<proteinExistence type="predicted"/>
<accession>A0ABR0KVV2</accession>
<sequence>MSPPRTPVNGHHSSRTRPPTIRTGTEQAEAERDALQALFQLGSPRAAATNSSQHFVSASSAGAQQNHAAVGSQARFAAEDRVPSSDADETGDVCEEREWGE</sequence>
<name>A0ABR0KVV2_9PEZI</name>
<comment type="caution">
    <text evidence="2">The sequence shown here is derived from an EMBL/GenBank/DDBJ whole genome shotgun (WGS) entry which is preliminary data.</text>
</comment>
<gene>
    <name evidence="2" type="ORF">LTR32_007524</name>
</gene>
<keyword evidence="3" id="KW-1185">Reference proteome</keyword>
<protein>
    <submittedName>
        <fullName evidence="2">Uncharacterized protein</fullName>
    </submittedName>
</protein>
<evidence type="ECO:0000313" key="3">
    <source>
        <dbReference type="Proteomes" id="UP001308179"/>
    </source>
</evidence>
<feature type="compositionally biased region" description="Polar residues" evidence="1">
    <location>
        <begin position="50"/>
        <end position="67"/>
    </location>
</feature>
<organism evidence="2 3">
    <name type="scientific">Rachicladosporium monterosium</name>
    <dbReference type="NCBI Taxonomy" id="1507873"/>
    <lineage>
        <taxon>Eukaryota</taxon>
        <taxon>Fungi</taxon>
        <taxon>Dikarya</taxon>
        <taxon>Ascomycota</taxon>
        <taxon>Pezizomycotina</taxon>
        <taxon>Dothideomycetes</taxon>
        <taxon>Dothideomycetidae</taxon>
        <taxon>Cladosporiales</taxon>
        <taxon>Cladosporiaceae</taxon>
        <taxon>Rachicladosporium</taxon>
    </lineage>
</organism>
<feature type="region of interest" description="Disordered" evidence="1">
    <location>
        <begin position="1"/>
        <end position="28"/>
    </location>
</feature>
<evidence type="ECO:0000256" key="1">
    <source>
        <dbReference type="SAM" id="MobiDB-lite"/>
    </source>
</evidence>
<feature type="region of interest" description="Disordered" evidence="1">
    <location>
        <begin position="50"/>
        <end position="101"/>
    </location>
</feature>
<dbReference type="Proteomes" id="UP001308179">
    <property type="component" value="Unassembled WGS sequence"/>
</dbReference>
<reference evidence="2 3" key="1">
    <citation type="submission" date="2023-08" db="EMBL/GenBank/DDBJ databases">
        <title>Black Yeasts Isolated from many extreme environments.</title>
        <authorList>
            <person name="Coleine C."/>
            <person name="Stajich J.E."/>
            <person name="Selbmann L."/>
        </authorList>
    </citation>
    <scope>NUCLEOTIDE SEQUENCE [LARGE SCALE GENOMIC DNA]</scope>
    <source>
        <strain evidence="2 3">CCFEE 5386</strain>
    </source>
</reference>